<reference evidence="3" key="3">
    <citation type="submission" date="2015-02" db="UniProtKB">
        <authorList>
            <consortium name="EnsemblProtists"/>
        </authorList>
    </citation>
    <scope>IDENTIFICATION</scope>
    <source>
        <strain evidence="3">DAOM BR144</strain>
    </source>
</reference>
<evidence type="ECO:0000313" key="4">
    <source>
        <dbReference type="Proteomes" id="UP000019132"/>
    </source>
</evidence>
<dbReference type="AlphaFoldDB" id="K3W8G9"/>
<name>K3W8G9_GLOUD</name>
<feature type="region of interest" description="Disordered" evidence="2">
    <location>
        <begin position="1"/>
        <end position="75"/>
    </location>
</feature>
<feature type="compositionally biased region" description="Basic and acidic residues" evidence="2">
    <location>
        <begin position="1"/>
        <end position="16"/>
    </location>
</feature>
<proteinExistence type="predicted"/>
<keyword evidence="4" id="KW-1185">Reference proteome</keyword>
<dbReference type="OMA" id="RESITHH"/>
<dbReference type="InParanoid" id="K3W8G9"/>
<protein>
    <submittedName>
        <fullName evidence="3">Uncharacterized protein</fullName>
    </submittedName>
</protein>
<feature type="coiled-coil region" evidence="1">
    <location>
        <begin position="83"/>
        <end position="110"/>
    </location>
</feature>
<organism evidence="3 4">
    <name type="scientific">Globisporangium ultimum (strain ATCC 200006 / CBS 805.95 / DAOM BR144)</name>
    <name type="common">Pythium ultimum</name>
    <dbReference type="NCBI Taxonomy" id="431595"/>
    <lineage>
        <taxon>Eukaryota</taxon>
        <taxon>Sar</taxon>
        <taxon>Stramenopiles</taxon>
        <taxon>Oomycota</taxon>
        <taxon>Peronosporomycetes</taxon>
        <taxon>Pythiales</taxon>
        <taxon>Pythiaceae</taxon>
        <taxon>Globisporangium</taxon>
    </lineage>
</organism>
<dbReference type="HOGENOM" id="CLU_1491944_0_0_1"/>
<keyword evidence="1" id="KW-0175">Coiled coil</keyword>
<dbReference type="EnsemblProtists" id="PYU1_T001260">
    <property type="protein sequence ID" value="PYU1_T001260"/>
    <property type="gene ID" value="PYU1_G001260"/>
</dbReference>
<dbReference type="VEuPathDB" id="FungiDB:PYU1_G001260"/>
<reference evidence="4" key="2">
    <citation type="submission" date="2010-04" db="EMBL/GenBank/DDBJ databases">
        <authorList>
            <person name="Buell R."/>
            <person name="Hamilton J."/>
            <person name="Hostetler J."/>
        </authorList>
    </citation>
    <scope>NUCLEOTIDE SEQUENCE [LARGE SCALE GENOMIC DNA]</scope>
    <source>
        <strain evidence="4">DAOM:BR144</strain>
    </source>
</reference>
<dbReference type="eggNOG" id="ENOG502SBCX">
    <property type="taxonomic scope" value="Eukaryota"/>
</dbReference>
<reference evidence="4" key="1">
    <citation type="journal article" date="2010" name="Genome Biol.">
        <title>Genome sequence of the necrotrophic plant pathogen Pythium ultimum reveals original pathogenicity mechanisms and effector repertoire.</title>
        <authorList>
            <person name="Levesque C.A."/>
            <person name="Brouwer H."/>
            <person name="Cano L."/>
            <person name="Hamilton J.P."/>
            <person name="Holt C."/>
            <person name="Huitema E."/>
            <person name="Raffaele S."/>
            <person name="Robideau G.P."/>
            <person name="Thines M."/>
            <person name="Win J."/>
            <person name="Zerillo M.M."/>
            <person name="Beakes G.W."/>
            <person name="Boore J.L."/>
            <person name="Busam D."/>
            <person name="Dumas B."/>
            <person name="Ferriera S."/>
            <person name="Fuerstenberg S.I."/>
            <person name="Gachon C.M."/>
            <person name="Gaulin E."/>
            <person name="Govers F."/>
            <person name="Grenville-Briggs L."/>
            <person name="Horner N."/>
            <person name="Hostetler J."/>
            <person name="Jiang R.H."/>
            <person name="Johnson J."/>
            <person name="Krajaejun T."/>
            <person name="Lin H."/>
            <person name="Meijer H.J."/>
            <person name="Moore B."/>
            <person name="Morris P."/>
            <person name="Phuntmart V."/>
            <person name="Puiu D."/>
            <person name="Shetty J."/>
            <person name="Stajich J.E."/>
            <person name="Tripathy S."/>
            <person name="Wawra S."/>
            <person name="van West P."/>
            <person name="Whitty B.R."/>
            <person name="Coutinho P.M."/>
            <person name="Henrissat B."/>
            <person name="Martin F."/>
            <person name="Thomas P.D."/>
            <person name="Tyler B.M."/>
            <person name="De Vries R.P."/>
            <person name="Kamoun S."/>
            <person name="Yandell M."/>
            <person name="Tisserat N."/>
            <person name="Buell C.R."/>
        </authorList>
    </citation>
    <scope>NUCLEOTIDE SEQUENCE</scope>
    <source>
        <strain evidence="4">DAOM:BR144</strain>
    </source>
</reference>
<dbReference type="Proteomes" id="UP000019132">
    <property type="component" value="Unassembled WGS sequence"/>
</dbReference>
<evidence type="ECO:0000256" key="2">
    <source>
        <dbReference type="SAM" id="MobiDB-lite"/>
    </source>
</evidence>
<dbReference type="EMBL" id="GL376626">
    <property type="status" value="NOT_ANNOTATED_CDS"/>
    <property type="molecule type" value="Genomic_DNA"/>
</dbReference>
<sequence>MSAQEEEFKNLPREADVESDDEAPEEVTKLSAKGQALELLRHEKEARTSAANNKRKRATRASATESKAVEETVEELPEDILSAVAAHHEEEEAEQELEAAREKAAKKRLTAAFKKKTHIRQFGNIQVQTVDDLAAQQTRKLTTSAEEFLARKNAPQRARMNVLEGHASLFSKKQKQKAQRA</sequence>
<accession>K3W8G9</accession>
<evidence type="ECO:0000256" key="1">
    <source>
        <dbReference type="SAM" id="Coils"/>
    </source>
</evidence>
<evidence type="ECO:0000313" key="3">
    <source>
        <dbReference type="EnsemblProtists" id="PYU1_T001260"/>
    </source>
</evidence>